<evidence type="ECO:0000256" key="1">
    <source>
        <dbReference type="ARBA" id="ARBA00022512"/>
    </source>
</evidence>
<comment type="caution">
    <text evidence="7">The sequence shown here is derived from an EMBL/GenBank/DDBJ whole genome shotgun (WGS) entry which is preliminary data.</text>
</comment>
<feature type="domain" description="Chaplin" evidence="6">
    <location>
        <begin position="154"/>
        <end position="194"/>
    </location>
</feature>
<feature type="chain" id="PRO_5045912909" evidence="5">
    <location>
        <begin position="29"/>
        <end position="445"/>
    </location>
</feature>
<gene>
    <name evidence="7" type="ORF">JIG36_14855</name>
</gene>
<proteinExistence type="predicted"/>
<keyword evidence="2" id="KW-0130">Cell adhesion</keyword>
<keyword evidence="1" id="KW-0134">Cell wall</keyword>
<dbReference type="PROSITE" id="PS51884">
    <property type="entry name" value="CHAPLIN"/>
    <property type="match status" value="4"/>
</dbReference>
<feature type="domain" description="Chaplin" evidence="6">
    <location>
        <begin position="91"/>
        <end position="131"/>
    </location>
</feature>
<name>A0ABS2ABT0_9ACTN</name>
<evidence type="ECO:0000313" key="7">
    <source>
        <dbReference type="EMBL" id="MBM2616838.1"/>
    </source>
</evidence>
<dbReference type="InterPro" id="IPR005528">
    <property type="entry name" value="ChpA-H"/>
</dbReference>
<evidence type="ECO:0000259" key="6">
    <source>
        <dbReference type="PROSITE" id="PS51884"/>
    </source>
</evidence>
<accession>A0ABS2ABT0</accession>
<evidence type="ECO:0000256" key="4">
    <source>
        <dbReference type="SAM" id="MobiDB-lite"/>
    </source>
</evidence>
<feature type="signal peptide" evidence="5">
    <location>
        <begin position="1"/>
        <end position="28"/>
    </location>
</feature>
<feature type="compositionally biased region" description="Basic residues" evidence="4">
    <location>
        <begin position="340"/>
        <end position="349"/>
    </location>
</feature>
<dbReference type="RefSeq" id="WP_203376877.1">
    <property type="nucleotide sequence ID" value="NZ_JAENHP010000004.1"/>
</dbReference>
<feature type="region of interest" description="Disordered" evidence="4">
    <location>
        <begin position="334"/>
        <end position="445"/>
    </location>
</feature>
<keyword evidence="3" id="KW-0034">Amyloid</keyword>
<keyword evidence="5" id="KW-0732">Signal</keyword>
<evidence type="ECO:0000256" key="2">
    <source>
        <dbReference type="ARBA" id="ARBA00022889"/>
    </source>
</evidence>
<keyword evidence="8" id="KW-1185">Reference proteome</keyword>
<feature type="domain" description="Chaplin" evidence="6">
    <location>
        <begin position="281"/>
        <end position="321"/>
    </location>
</feature>
<sequence>MKTWVRKTLSVGVLAAGALLFAPAAAQADSKQVTGANNGILNGTQIAVPVNVPVNVVGNSLAILGAADARGIGVNRTESGRRGDAQVTGANNGIANGTQAYLPVSVPVNVVGNSAAVLGGASATGVGVNHTESARTTEGARGGWGGDTQFTGVNNGIANGTQIYAPIDVPINVCGNSLAILGGAYSQAICSNDTRGGSHFHRGGNRHRESAQGHRGGRGGNVQATGVNNGILNGTQLYAPISLPINLSGNSAALLGSASSRAISRNESTHGDDFVQATGANNGILNGTQVAVPINVPVNVCGNSLGILGSAHSAAACSNGGGFDFRDRDRDWDGDDWGRPHRPGHGHGHGGKDDDVNGVGDVDDDDYKGDGGVRGDDNKGYGDVQDDAAGEEPADDNAGYGDVQDDATGSDSKSKGGRDTEASPISGLTETVGGVGSLGLLNTLR</sequence>
<evidence type="ECO:0000313" key="8">
    <source>
        <dbReference type="Proteomes" id="UP000632138"/>
    </source>
</evidence>
<feature type="compositionally biased region" description="Acidic residues" evidence="4">
    <location>
        <begin position="384"/>
        <end position="395"/>
    </location>
</feature>
<feature type="domain" description="Chaplin" evidence="6">
    <location>
        <begin position="37"/>
        <end position="77"/>
    </location>
</feature>
<evidence type="ECO:0000256" key="5">
    <source>
        <dbReference type="SAM" id="SignalP"/>
    </source>
</evidence>
<dbReference type="Proteomes" id="UP000632138">
    <property type="component" value="Unassembled WGS sequence"/>
</dbReference>
<feature type="compositionally biased region" description="Basic and acidic residues" evidence="4">
    <location>
        <begin position="368"/>
        <end position="380"/>
    </location>
</feature>
<reference evidence="7 8" key="1">
    <citation type="submission" date="2021-01" db="EMBL/GenBank/DDBJ databases">
        <title>Actinoplanes sp. nov. LDG1-06 isolated from lichen.</title>
        <authorList>
            <person name="Saeng-In P."/>
            <person name="Phongsopitanun W."/>
            <person name="Kanchanasin P."/>
            <person name="Yuki M."/>
            <person name="Kudo T."/>
            <person name="Ohkuma M."/>
            <person name="Tanasupawat S."/>
        </authorList>
    </citation>
    <scope>NUCLEOTIDE SEQUENCE [LARGE SCALE GENOMIC DNA]</scope>
    <source>
        <strain evidence="7 8">LDG1-06</strain>
    </source>
</reference>
<evidence type="ECO:0000256" key="3">
    <source>
        <dbReference type="ARBA" id="ARBA00023087"/>
    </source>
</evidence>
<dbReference type="Pfam" id="PF03777">
    <property type="entry name" value="ChpA-C"/>
    <property type="match status" value="3"/>
</dbReference>
<organism evidence="7 8">
    <name type="scientific">Paractinoplanes ovalisporus</name>
    <dbReference type="NCBI Taxonomy" id="2810368"/>
    <lineage>
        <taxon>Bacteria</taxon>
        <taxon>Bacillati</taxon>
        <taxon>Actinomycetota</taxon>
        <taxon>Actinomycetes</taxon>
        <taxon>Micromonosporales</taxon>
        <taxon>Micromonosporaceae</taxon>
        <taxon>Paractinoplanes</taxon>
    </lineage>
</organism>
<feature type="compositionally biased region" description="Basic and acidic residues" evidence="4">
    <location>
        <begin position="412"/>
        <end position="421"/>
    </location>
</feature>
<protein>
    <submittedName>
        <fullName evidence="7">Chaplin</fullName>
    </submittedName>
</protein>
<dbReference type="EMBL" id="JAENHP010000004">
    <property type="protein sequence ID" value="MBM2616838.1"/>
    <property type="molecule type" value="Genomic_DNA"/>
</dbReference>
<feature type="region of interest" description="Disordered" evidence="4">
    <location>
        <begin position="198"/>
        <end position="219"/>
    </location>
</feature>
<keyword evidence="1" id="KW-0964">Secreted</keyword>